<feature type="transmembrane region" description="Helical" evidence="6">
    <location>
        <begin position="99"/>
        <end position="123"/>
    </location>
</feature>
<keyword evidence="2 5" id="KW-0863">Zinc-finger</keyword>
<name>A0A2S2PA32_SCHGA</name>
<keyword evidence="1" id="KW-0479">Metal-binding</keyword>
<dbReference type="InterPro" id="IPR006612">
    <property type="entry name" value="THAP_Znf"/>
</dbReference>
<dbReference type="AlphaFoldDB" id="A0A2S2PA32"/>
<keyword evidence="6" id="KW-0812">Transmembrane</keyword>
<accession>A0A2S2PA32</accession>
<evidence type="ECO:0000256" key="6">
    <source>
        <dbReference type="SAM" id="Phobius"/>
    </source>
</evidence>
<dbReference type="PROSITE" id="PS50950">
    <property type="entry name" value="ZF_THAP"/>
    <property type="match status" value="1"/>
</dbReference>
<feature type="domain" description="THAP-type" evidence="7">
    <location>
        <begin position="1"/>
        <end position="87"/>
    </location>
</feature>
<evidence type="ECO:0000256" key="5">
    <source>
        <dbReference type="PROSITE-ProRule" id="PRU00309"/>
    </source>
</evidence>
<sequence>MSCKICCVVNCNNSYKNTKNKSVKFYNFPNKLYEIDLKKKWILAVKRLEITNWFGLARNRTFNFQYFCKNPIFNNNTIRTCTQPWFLRMYYNSTFKNSIIKLCVIILNCLTFIFVTILCHINFTLVSVAFLVGGLAGQPTHSCFTFLNFVINY</sequence>
<protein>
    <recommendedName>
        <fullName evidence="7">THAP-type domain-containing protein</fullName>
    </recommendedName>
</protein>
<proteinExistence type="predicted"/>
<evidence type="ECO:0000256" key="2">
    <source>
        <dbReference type="ARBA" id="ARBA00022771"/>
    </source>
</evidence>
<dbReference type="SUPFAM" id="SSF57716">
    <property type="entry name" value="Glucocorticoid receptor-like (DNA-binding domain)"/>
    <property type="match status" value="1"/>
</dbReference>
<dbReference type="GO" id="GO:0003677">
    <property type="term" value="F:DNA binding"/>
    <property type="evidence" value="ECO:0007669"/>
    <property type="project" value="UniProtKB-UniRule"/>
</dbReference>
<evidence type="ECO:0000256" key="3">
    <source>
        <dbReference type="ARBA" id="ARBA00022833"/>
    </source>
</evidence>
<keyword evidence="6" id="KW-1133">Transmembrane helix</keyword>
<dbReference type="GO" id="GO:0008270">
    <property type="term" value="F:zinc ion binding"/>
    <property type="evidence" value="ECO:0007669"/>
    <property type="project" value="UniProtKB-KW"/>
</dbReference>
<gene>
    <name evidence="8" type="ORF">g.62627</name>
</gene>
<evidence type="ECO:0000259" key="7">
    <source>
        <dbReference type="PROSITE" id="PS50950"/>
    </source>
</evidence>
<evidence type="ECO:0000256" key="1">
    <source>
        <dbReference type="ARBA" id="ARBA00022723"/>
    </source>
</evidence>
<evidence type="ECO:0000256" key="4">
    <source>
        <dbReference type="ARBA" id="ARBA00023125"/>
    </source>
</evidence>
<organism evidence="8">
    <name type="scientific">Schizaphis graminum</name>
    <name type="common">Green bug aphid</name>
    <dbReference type="NCBI Taxonomy" id="13262"/>
    <lineage>
        <taxon>Eukaryota</taxon>
        <taxon>Metazoa</taxon>
        <taxon>Ecdysozoa</taxon>
        <taxon>Arthropoda</taxon>
        <taxon>Hexapoda</taxon>
        <taxon>Insecta</taxon>
        <taxon>Pterygota</taxon>
        <taxon>Neoptera</taxon>
        <taxon>Paraneoptera</taxon>
        <taxon>Hemiptera</taxon>
        <taxon>Sternorrhyncha</taxon>
        <taxon>Aphidomorpha</taxon>
        <taxon>Aphidoidea</taxon>
        <taxon>Aphididae</taxon>
        <taxon>Aphidini</taxon>
        <taxon>Schizaphis</taxon>
    </lineage>
</organism>
<reference evidence="8" key="1">
    <citation type="submission" date="2018-04" db="EMBL/GenBank/DDBJ databases">
        <title>Transcriptome of Schizaphis graminum biotype I.</title>
        <authorList>
            <person name="Scully E.D."/>
            <person name="Geib S.M."/>
            <person name="Palmer N.A."/>
            <person name="Koch K."/>
            <person name="Bradshaw J."/>
            <person name="Heng-Moss T."/>
            <person name="Sarath G."/>
        </authorList>
    </citation>
    <scope>NUCLEOTIDE SEQUENCE</scope>
</reference>
<keyword evidence="3" id="KW-0862">Zinc</keyword>
<keyword evidence="6" id="KW-0472">Membrane</keyword>
<keyword evidence="4 5" id="KW-0238">DNA-binding</keyword>
<feature type="transmembrane region" description="Helical" evidence="6">
    <location>
        <begin position="129"/>
        <end position="151"/>
    </location>
</feature>
<dbReference type="EMBL" id="GGMR01013680">
    <property type="protein sequence ID" value="MBY26299.1"/>
    <property type="molecule type" value="Transcribed_RNA"/>
</dbReference>
<evidence type="ECO:0000313" key="8">
    <source>
        <dbReference type="EMBL" id="MBY26299.1"/>
    </source>
</evidence>
<dbReference type="Pfam" id="PF05485">
    <property type="entry name" value="THAP"/>
    <property type="match status" value="1"/>
</dbReference>